<comment type="caution">
    <text evidence="3">The sequence shown here is derived from an EMBL/GenBank/DDBJ whole genome shotgun (WGS) entry which is preliminary data.</text>
</comment>
<dbReference type="PANTHER" id="PTHR23028:SF53">
    <property type="entry name" value="ACYL_TRANSF_3 DOMAIN-CONTAINING PROTEIN"/>
    <property type="match status" value="1"/>
</dbReference>
<proteinExistence type="predicted"/>
<feature type="transmembrane region" description="Helical" evidence="1">
    <location>
        <begin position="318"/>
        <end position="340"/>
    </location>
</feature>
<feature type="transmembrane region" description="Helical" evidence="1">
    <location>
        <begin position="226"/>
        <end position="246"/>
    </location>
</feature>
<dbReference type="GO" id="GO:0009103">
    <property type="term" value="P:lipopolysaccharide biosynthetic process"/>
    <property type="evidence" value="ECO:0007669"/>
    <property type="project" value="TreeGrafter"/>
</dbReference>
<evidence type="ECO:0000313" key="3">
    <source>
        <dbReference type="EMBL" id="NEU69319.1"/>
    </source>
</evidence>
<feature type="transmembrane region" description="Helical" evidence="1">
    <location>
        <begin position="141"/>
        <end position="174"/>
    </location>
</feature>
<keyword evidence="3" id="KW-0808">Transferase</keyword>
<keyword evidence="1" id="KW-0472">Membrane</keyword>
<feature type="transmembrane region" description="Helical" evidence="1">
    <location>
        <begin position="284"/>
        <end position="306"/>
    </location>
</feature>
<keyword evidence="1" id="KW-0812">Transmembrane</keyword>
<feature type="domain" description="Acyltransferase 3" evidence="2">
    <location>
        <begin position="9"/>
        <end position="332"/>
    </location>
</feature>
<evidence type="ECO:0000259" key="2">
    <source>
        <dbReference type="Pfam" id="PF01757"/>
    </source>
</evidence>
<evidence type="ECO:0000313" key="4">
    <source>
        <dbReference type="Proteomes" id="UP000477386"/>
    </source>
</evidence>
<dbReference type="RefSeq" id="WP_164041783.1">
    <property type="nucleotide sequence ID" value="NZ_JAAGNZ010000002.1"/>
</dbReference>
<keyword evidence="1" id="KW-1133">Transmembrane helix</keyword>
<keyword evidence="3" id="KW-0012">Acyltransferase</keyword>
<protein>
    <submittedName>
        <fullName evidence="3">Acyltransferase</fullName>
    </submittedName>
</protein>
<dbReference type="GO" id="GO:0016020">
    <property type="term" value="C:membrane"/>
    <property type="evidence" value="ECO:0007669"/>
    <property type="project" value="TreeGrafter"/>
</dbReference>
<name>A0A6M0ILW5_9BACT</name>
<sequence>MSGTRKHVKNLDGVRGIAVVLVLLVHGGHGHFEGGWIGVDIFFVLSGYLITSLLQNEFAQTGTIDLKKFYARRALRLVPALLIGVLLGNLIWPYWQRMGGGDGDRTLATMSSLFYFTNCISGSLSGPMAHLWSLSVEEHFYFFWPLVVLFFLFSAPFSARLLFIGALIAGVSAFRIYVYSAGNPTFGLFMLDSYRFTFCRIDTILLGSGLAIYLKHKPAVALSRKTYTAALFTSLGLLAIVTTTIVRENEVWNLGGFLASDLLCLAIVCIAINMPDHVLLTNPVIRWFGTRSYGLYVYHISIFFAFELFREPHNTRNLLMISVLRFATSFIIAELSYRYLEQPILRYKARFKASTEFVELEPAK</sequence>
<gene>
    <name evidence="3" type="ORF">GK091_20700</name>
</gene>
<dbReference type="InterPro" id="IPR050879">
    <property type="entry name" value="Acyltransferase_3"/>
</dbReference>
<dbReference type="EMBL" id="JAAGNZ010000002">
    <property type="protein sequence ID" value="NEU69319.1"/>
    <property type="molecule type" value="Genomic_DNA"/>
</dbReference>
<feature type="transmembrane region" description="Helical" evidence="1">
    <location>
        <begin position="12"/>
        <end position="29"/>
    </location>
</feature>
<dbReference type="InterPro" id="IPR002656">
    <property type="entry name" value="Acyl_transf_3_dom"/>
</dbReference>
<feature type="transmembrane region" description="Helical" evidence="1">
    <location>
        <begin position="252"/>
        <end position="272"/>
    </location>
</feature>
<keyword evidence="4" id="KW-1185">Reference proteome</keyword>
<dbReference type="Pfam" id="PF01757">
    <property type="entry name" value="Acyl_transf_3"/>
    <property type="match status" value="1"/>
</dbReference>
<accession>A0A6M0ILW5</accession>
<dbReference type="GO" id="GO:0016747">
    <property type="term" value="F:acyltransferase activity, transferring groups other than amino-acyl groups"/>
    <property type="evidence" value="ECO:0007669"/>
    <property type="project" value="InterPro"/>
</dbReference>
<dbReference type="Proteomes" id="UP000477386">
    <property type="component" value="Unassembled WGS sequence"/>
</dbReference>
<evidence type="ECO:0000256" key="1">
    <source>
        <dbReference type="SAM" id="Phobius"/>
    </source>
</evidence>
<feature type="transmembrane region" description="Helical" evidence="1">
    <location>
        <begin position="194"/>
        <end position="214"/>
    </location>
</feature>
<reference evidence="3 4" key="1">
    <citation type="submission" date="2020-02" db="EMBL/GenBank/DDBJ databases">
        <title>Draft genome sequence of two Spirosoma agri KCTC 52727 and Spirosoma terrae KCTC 52035.</title>
        <authorList>
            <person name="Rojas J."/>
            <person name="Ambika Manirajan B."/>
            <person name="Ratering S."/>
            <person name="Suarez C."/>
            <person name="Schnell S."/>
        </authorList>
    </citation>
    <scope>NUCLEOTIDE SEQUENCE [LARGE SCALE GENOMIC DNA]</scope>
    <source>
        <strain evidence="3 4">KCTC 52727</strain>
    </source>
</reference>
<feature type="transmembrane region" description="Helical" evidence="1">
    <location>
        <begin position="115"/>
        <end position="134"/>
    </location>
</feature>
<feature type="transmembrane region" description="Helical" evidence="1">
    <location>
        <begin position="35"/>
        <end position="54"/>
    </location>
</feature>
<organism evidence="3 4">
    <name type="scientific">Spirosoma agri</name>
    <dbReference type="NCBI Taxonomy" id="1987381"/>
    <lineage>
        <taxon>Bacteria</taxon>
        <taxon>Pseudomonadati</taxon>
        <taxon>Bacteroidota</taxon>
        <taxon>Cytophagia</taxon>
        <taxon>Cytophagales</taxon>
        <taxon>Cytophagaceae</taxon>
        <taxon>Spirosoma</taxon>
    </lineage>
</organism>
<dbReference type="PANTHER" id="PTHR23028">
    <property type="entry name" value="ACETYLTRANSFERASE"/>
    <property type="match status" value="1"/>
</dbReference>
<feature type="transmembrane region" description="Helical" evidence="1">
    <location>
        <begin position="74"/>
        <end position="95"/>
    </location>
</feature>
<dbReference type="AlphaFoldDB" id="A0A6M0ILW5"/>